<organism evidence="3 4">
    <name type="scientific">Lithospermum erythrorhizon</name>
    <name type="common">Purple gromwell</name>
    <name type="synonym">Lithospermum officinale var. erythrorhizon</name>
    <dbReference type="NCBI Taxonomy" id="34254"/>
    <lineage>
        <taxon>Eukaryota</taxon>
        <taxon>Viridiplantae</taxon>
        <taxon>Streptophyta</taxon>
        <taxon>Embryophyta</taxon>
        <taxon>Tracheophyta</taxon>
        <taxon>Spermatophyta</taxon>
        <taxon>Magnoliopsida</taxon>
        <taxon>eudicotyledons</taxon>
        <taxon>Gunneridae</taxon>
        <taxon>Pentapetalae</taxon>
        <taxon>asterids</taxon>
        <taxon>lamiids</taxon>
        <taxon>Boraginales</taxon>
        <taxon>Boraginaceae</taxon>
        <taxon>Boraginoideae</taxon>
        <taxon>Lithospermeae</taxon>
        <taxon>Lithospermum</taxon>
    </lineage>
</organism>
<feature type="compositionally biased region" description="Basic and acidic residues" evidence="1">
    <location>
        <begin position="77"/>
        <end position="107"/>
    </location>
</feature>
<protein>
    <submittedName>
        <fullName evidence="3">Uncharacterized protein</fullName>
    </submittedName>
</protein>
<dbReference type="Proteomes" id="UP001454036">
    <property type="component" value="Unassembled WGS sequence"/>
</dbReference>
<evidence type="ECO:0000256" key="2">
    <source>
        <dbReference type="SAM" id="SignalP"/>
    </source>
</evidence>
<accession>A0AAV3Q9S2</accession>
<feature type="region of interest" description="Disordered" evidence="1">
    <location>
        <begin position="43"/>
        <end position="107"/>
    </location>
</feature>
<gene>
    <name evidence="3" type="ORF">LIER_17233</name>
</gene>
<reference evidence="3 4" key="1">
    <citation type="submission" date="2024-01" db="EMBL/GenBank/DDBJ databases">
        <title>The complete chloroplast genome sequence of Lithospermum erythrorhizon: insights into the phylogenetic relationship among Boraginaceae species and the maternal lineages of purple gromwells.</title>
        <authorList>
            <person name="Okada T."/>
            <person name="Watanabe K."/>
        </authorList>
    </citation>
    <scope>NUCLEOTIDE SEQUENCE [LARGE SCALE GENOMIC DNA]</scope>
</reference>
<keyword evidence="2" id="KW-0732">Signal</keyword>
<dbReference type="PANTHER" id="PTHR33592">
    <property type="entry name" value="TRANSMEMBRANE PROTEIN"/>
    <property type="match status" value="1"/>
</dbReference>
<name>A0AAV3Q9S2_LITER</name>
<sequence>MKTIFILLITIFVMLITQQVHGSRTLQGEEWMKKNKNVIIQSLPRGPVQTPHSNPCTYIPGGSNRGRCTLAKTKTTTTEHYHNKGIKKQEEMEATKFEAKKNSDQKQ</sequence>
<feature type="signal peptide" evidence="2">
    <location>
        <begin position="1"/>
        <end position="22"/>
    </location>
</feature>
<feature type="chain" id="PRO_5043618412" evidence="2">
    <location>
        <begin position="23"/>
        <end position="107"/>
    </location>
</feature>
<evidence type="ECO:0000313" key="4">
    <source>
        <dbReference type="Proteomes" id="UP001454036"/>
    </source>
</evidence>
<evidence type="ECO:0000256" key="1">
    <source>
        <dbReference type="SAM" id="MobiDB-lite"/>
    </source>
</evidence>
<comment type="caution">
    <text evidence="3">The sequence shown here is derived from an EMBL/GenBank/DDBJ whole genome shotgun (WGS) entry which is preliminary data.</text>
</comment>
<proteinExistence type="predicted"/>
<dbReference type="AlphaFoldDB" id="A0AAV3Q9S2"/>
<evidence type="ECO:0000313" key="3">
    <source>
        <dbReference type="EMBL" id="GAA0160750.1"/>
    </source>
</evidence>
<keyword evidence="4" id="KW-1185">Reference proteome</keyword>
<dbReference type="EMBL" id="BAABME010003982">
    <property type="protein sequence ID" value="GAA0160750.1"/>
    <property type="molecule type" value="Genomic_DNA"/>
</dbReference>
<dbReference type="PANTHER" id="PTHR33592:SF10">
    <property type="entry name" value="TRANSMEMBRANE PROTEIN"/>
    <property type="match status" value="1"/>
</dbReference>